<feature type="binding site" evidence="7">
    <location>
        <position position="53"/>
    </location>
    <ligand>
        <name>Zn(2+)</name>
        <dbReference type="ChEBI" id="CHEBI:29105"/>
    </ligand>
</feature>
<accession>A0AAW0FGH8</accession>
<evidence type="ECO:0000256" key="7">
    <source>
        <dbReference type="PIRSR" id="PIRSR601765-1"/>
    </source>
</evidence>
<proteinExistence type="inferred from homology"/>
<dbReference type="GO" id="GO:0008270">
    <property type="term" value="F:zinc ion binding"/>
    <property type="evidence" value="ECO:0007669"/>
    <property type="project" value="UniProtKB-UniRule"/>
</dbReference>
<evidence type="ECO:0000256" key="6">
    <source>
        <dbReference type="ARBA" id="ARBA00048348"/>
    </source>
</evidence>
<dbReference type="InterPro" id="IPR001765">
    <property type="entry name" value="Carbonic_anhydrase"/>
</dbReference>
<dbReference type="PROSITE" id="PS00705">
    <property type="entry name" value="PROK_CO2_ANHYDRASE_2"/>
    <property type="match status" value="1"/>
</dbReference>
<dbReference type="GO" id="GO:0034599">
    <property type="term" value="P:cellular response to oxidative stress"/>
    <property type="evidence" value="ECO:0007669"/>
    <property type="project" value="TreeGrafter"/>
</dbReference>
<evidence type="ECO:0000256" key="2">
    <source>
        <dbReference type="ARBA" id="ARBA00012925"/>
    </source>
</evidence>
<evidence type="ECO:0000256" key="4">
    <source>
        <dbReference type="ARBA" id="ARBA00022833"/>
    </source>
</evidence>
<dbReference type="Pfam" id="PF00484">
    <property type="entry name" value="Pro_CA"/>
    <property type="match status" value="1"/>
</dbReference>
<dbReference type="Proteomes" id="UP001385951">
    <property type="component" value="Unassembled WGS sequence"/>
</dbReference>
<comment type="catalytic activity">
    <reaction evidence="6 8">
        <text>hydrogencarbonate + H(+) = CO2 + H2O</text>
        <dbReference type="Rhea" id="RHEA:10748"/>
        <dbReference type="ChEBI" id="CHEBI:15377"/>
        <dbReference type="ChEBI" id="CHEBI:15378"/>
        <dbReference type="ChEBI" id="CHEBI:16526"/>
        <dbReference type="ChEBI" id="CHEBI:17544"/>
        <dbReference type="EC" id="4.2.1.1"/>
    </reaction>
</comment>
<dbReference type="GO" id="GO:0004089">
    <property type="term" value="F:carbonate dehydratase activity"/>
    <property type="evidence" value="ECO:0007669"/>
    <property type="project" value="UniProtKB-UniRule"/>
</dbReference>
<feature type="binding site" evidence="7">
    <location>
        <position position="55"/>
    </location>
    <ligand>
        <name>Zn(2+)</name>
        <dbReference type="ChEBI" id="CHEBI:29105"/>
    </ligand>
</feature>
<dbReference type="AlphaFoldDB" id="A0AAW0FGH8"/>
<keyword evidence="4 7" id="KW-0862">Zinc</keyword>
<evidence type="ECO:0000256" key="1">
    <source>
        <dbReference type="ARBA" id="ARBA00006217"/>
    </source>
</evidence>
<evidence type="ECO:0000313" key="9">
    <source>
        <dbReference type="EMBL" id="KAK7677229.1"/>
    </source>
</evidence>
<dbReference type="SUPFAM" id="SSF53056">
    <property type="entry name" value="beta-carbonic anhydrase, cab"/>
    <property type="match status" value="1"/>
</dbReference>
<dbReference type="EMBL" id="JASBNA010000093">
    <property type="protein sequence ID" value="KAK7677229.1"/>
    <property type="molecule type" value="Genomic_DNA"/>
</dbReference>
<dbReference type="PANTHER" id="PTHR11002:SF76">
    <property type="entry name" value="CARBONIC ANHYDRASE"/>
    <property type="match status" value="1"/>
</dbReference>
<evidence type="ECO:0000256" key="8">
    <source>
        <dbReference type="RuleBase" id="RU003956"/>
    </source>
</evidence>
<evidence type="ECO:0000313" key="10">
    <source>
        <dbReference type="Proteomes" id="UP001385951"/>
    </source>
</evidence>
<reference evidence="9 10" key="1">
    <citation type="submission" date="2022-09" db="EMBL/GenBank/DDBJ databases">
        <authorList>
            <person name="Palmer J.M."/>
        </authorList>
    </citation>
    <scope>NUCLEOTIDE SEQUENCE [LARGE SCALE GENOMIC DNA]</scope>
    <source>
        <strain evidence="9 10">DSM 7382</strain>
    </source>
</reference>
<evidence type="ECO:0000256" key="5">
    <source>
        <dbReference type="ARBA" id="ARBA00023239"/>
    </source>
</evidence>
<feature type="binding site" evidence="7">
    <location>
        <position position="109"/>
    </location>
    <ligand>
        <name>Zn(2+)</name>
        <dbReference type="ChEBI" id="CHEBI:29105"/>
    </ligand>
</feature>
<dbReference type="GO" id="GO:0015976">
    <property type="term" value="P:carbon utilization"/>
    <property type="evidence" value="ECO:0007669"/>
    <property type="project" value="InterPro"/>
</dbReference>
<sequence>MPYSIDLQHQPNAVLSRLLAQNAQWATDVNIAEPSFFEESARGQAPKVLWIGCADSRVPESVVLATRPGDVFVHRNIANQVHADDMNVLSVIQYAVDAVGVEHVIIAGHTHCGGAAACKAAASKSLTSPAPDTPLGKWLEPLTSLAGSLASSGKEGAGREEEEDPLMKLVEENVKMQVRNVVGTKTMQGAWAKGKNVQVHGWVYHLENGRVRDLGESWGKEKAELLQLGL</sequence>
<dbReference type="EC" id="4.2.1.1" evidence="2 8"/>
<dbReference type="InterPro" id="IPR036874">
    <property type="entry name" value="Carbonic_anhydrase_sf"/>
</dbReference>
<comment type="cofactor">
    <cofactor evidence="7">
        <name>Zn(2+)</name>
        <dbReference type="ChEBI" id="CHEBI:29105"/>
    </cofactor>
    <text evidence="7">Binds 1 zinc ion per subunit.</text>
</comment>
<protein>
    <recommendedName>
        <fullName evidence="2 8">Carbonic anhydrase</fullName>
        <ecNumber evidence="2 8">4.2.1.1</ecNumber>
    </recommendedName>
    <alternativeName>
        <fullName evidence="8">Carbonate dehydratase</fullName>
    </alternativeName>
</protein>
<dbReference type="InterPro" id="IPR015892">
    <property type="entry name" value="Carbonic_anhydrase_CS"/>
</dbReference>
<dbReference type="GO" id="GO:0071244">
    <property type="term" value="P:cellular response to carbon dioxide"/>
    <property type="evidence" value="ECO:0007669"/>
    <property type="project" value="TreeGrafter"/>
</dbReference>
<keyword evidence="10" id="KW-1185">Reference proteome</keyword>
<feature type="binding site" evidence="7">
    <location>
        <position position="112"/>
    </location>
    <ligand>
        <name>Zn(2+)</name>
        <dbReference type="ChEBI" id="CHEBI:29105"/>
    </ligand>
</feature>
<comment type="similarity">
    <text evidence="1 8">Belongs to the beta-class carbonic anhydrase family.</text>
</comment>
<comment type="caution">
    <text evidence="9">The sequence shown here is derived from an EMBL/GenBank/DDBJ whole genome shotgun (WGS) entry which is preliminary data.</text>
</comment>
<dbReference type="PANTHER" id="PTHR11002">
    <property type="entry name" value="CARBONIC ANHYDRASE"/>
    <property type="match status" value="1"/>
</dbReference>
<dbReference type="SMART" id="SM00947">
    <property type="entry name" value="Pro_CA"/>
    <property type="match status" value="1"/>
</dbReference>
<dbReference type="Gene3D" id="3.40.1050.10">
    <property type="entry name" value="Carbonic anhydrase"/>
    <property type="match status" value="1"/>
</dbReference>
<keyword evidence="3 7" id="KW-0479">Metal-binding</keyword>
<gene>
    <name evidence="9" type="ORF">QCA50_019823</name>
</gene>
<evidence type="ECO:0000256" key="3">
    <source>
        <dbReference type="ARBA" id="ARBA00022723"/>
    </source>
</evidence>
<organism evidence="9 10">
    <name type="scientific">Cerrena zonata</name>
    <dbReference type="NCBI Taxonomy" id="2478898"/>
    <lineage>
        <taxon>Eukaryota</taxon>
        <taxon>Fungi</taxon>
        <taxon>Dikarya</taxon>
        <taxon>Basidiomycota</taxon>
        <taxon>Agaricomycotina</taxon>
        <taxon>Agaricomycetes</taxon>
        <taxon>Polyporales</taxon>
        <taxon>Cerrenaceae</taxon>
        <taxon>Cerrena</taxon>
    </lineage>
</organism>
<dbReference type="CDD" id="cd00883">
    <property type="entry name" value="beta_CA_cladeA"/>
    <property type="match status" value="1"/>
</dbReference>
<comment type="function">
    <text evidence="8">Reversible hydration of carbon dioxide.</text>
</comment>
<keyword evidence="5 8" id="KW-0456">Lyase</keyword>
<name>A0AAW0FGH8_9APHY</name>